<reference evidence="2" key="1">
    <citation type="submission" date="2018-05" db="EMBL/GenBank/DDBJ databases">
        <authorList>
            <person name="Lanie J.A."/>
            <person name="Ng W.-L."/>
            <person name="Kazmierczak K.M."/>
            <person name="Andrzejewski T.M."/>
            <person name="Davidsen T.M."/>
            <person name="Wayne K.J."/>
            <person name="Tettelin H."/>
            <person name="Glass J.I."/>
            <person name="Rusch D."/>
            <person name="Podicherti R."/>
            <person name="Tsui H.-C.T."/>
            <person name="Winkler M.E."/>
        </authorList>
    </citation>
    <scope>NUCLEOTIDE SEQUENCE</scope>
</reference>
<dbReference type="AlphaFoldDB" id="A0A383BFA4"/>
<dbReference type="Pfam" id="PF07963">
    <property type="entry name" value="N_methyl"/>
    <property type="match status" value="1"/>
</dbReference>
<dbReference type="InterPro" id="IPR045584">
    <property type="entry name" value="Pilin-like"/>
</dbReference>
<dbReference type="NCBIfam" id="TIGR02532">
    <property type="entry name" value="IV_pilin_GFxxxE"/>
    <property type="match status" value="1"/>
</dbReference>
<dbReference type="EMBL" id="UINC01199872">
    <property type="protein sequence ID" value="SVE18503.1"/>
    <property type="molecule type" value="Genomic_DNA"/>
</dbReference>
<dbReference type="SUPFAM" id="SSF54523">
    <property type="entry name" value="Pili subunits"/>
    <property type="match status" value="1"/>
</dbReference>
<sequence>MNSTKINYKAFTLIELLIVVAIIGILAGVGIPMYNGYMTKAKISATATKHKMIESELSLGFTKCSNRSSTWTIQGAPNYYPSYDCSYIMADLNRWMNIVQYHFQWQHSKNPYFPEGHKSESVSRSGCGANG</sequence>
<feature type="non-terminal residue" evidence="2">
    <location>
        <position position="131"/>
    </location>
</feature>
<name>A0A383BFA4_9ZZZZ</name>
<keyword evidence="1" id="KW-0472">Membrane</keyword>
<keyword evidence="1" id="KW-1133">Transmembrane helix</keyword>
<gene>
    <name evidence="2" type="ORF">METZ01_LOCUS471357</name>
</gene>
<evidence type="ECO:0000256" key="1">
    <source>
        <dbReference type="SAM" id="Phobius"/>
    </source>
</evidence>
<proteinExistence type="predicted"/>
<feature type="transmembrane region" description="Helical" evidence="1">
    <location>
        <begin position="12"/>
        <end position="34"/>
    </location>
</feature>
<organism evidence="2">
    <name type="scientific">marine metagenome</name>
    <dbReference type="NCBI Taxonomy" id="408172"/>
    <lineage>
        <taxon>unclassified sequences</taxon>
        <taxon>metagenomes</taxon>
        <taxon>ecological metagenomes</taxon>
    </lineage>
</organism>
<dbReference type="InterPro" id="IPR012902">
    <property type="entry name" value="N_methyl_site"/>
</dbReference>
<protein>
    <submittedName>
        <fullName evidence="2">Uncharacterized protein</fullName>
    </submittedName>
</protein>
<evidence type="ECO:0000313" key="2">
    <source>
        <dbReference type="EMBL" id="SVE18503.1"/>
    </source>
</evidence>
<accession>A0A383BFA4</accession>
<keyword evidence="1" id="KW-0812">Transmembrane</keyword>
<dbReference type="Gene3D" id="3.30.700.10">
    <property type="entry name" value="Glycoprotein, Type 4 Pilin"/>
    <property type="match status" value="1"/>
</dbReference>